<dbReference type="Proteomes" id="UP000886841">
    <property type="component" value="Unassembled WGS sequence"/>
</dbReference>
<dbReference type="GO" id="GO:0003723">
    <property type="term" value="F:RNA binding"/>
    <property type="evidence" value="ECO:0007669"/>
    <property type="project" value="InterPro"/>
</dbReference>
<dbReference type="EMBL" id="DVHU01000020">
    <property type="protein sequence ID" value="HIR92252.1"/>
    <property type="molecule type" value="Genomic_DNA"/>
</dbReference>
<evidence type="ECO:0000313" key="3">
    <source>
        <dbReference type="EMBL" id="HIR92252.1"/>
    </source>
</evidence>
<dbReference type="Pfam" id="PF03123">
    <property type="entry name" value="CAT_RBD"/>
    <property type="match status" value="1"/>
</dbReference>
<name>A0A9D1EHT3_9FIRM</name>
<dbReference type="SMART" id="SM01061">
    <property type="entry name" value="CAT_RBD"/>
    <property type="match status" value="1"/>
</dbReference>
<dbReference type="Gene3D" id="2.30.24.10">
    <property type="entry name" value="CAT RNA-binding domain"/>
    <property type="match status" value="1"/>
</dbReference>
<accession>A0A9D1EHT3</accession>
<reference evidence="3" key="1">
    <citation type="submission" date="2020-10" db="EMBL/GenBank/DDBJ databases">
        <authorList>
            <person name="Gilroy R."/>
        </authorList>
    </citation>
    <scope>NUCLEOTIDE SEQUENCE</scope>
    <source>
        <strain evidence="3">ChiSxjej1B13-7041</strain>
    </source>
</reference>
<dbReference type="InterPro" id="IPR004341">
    <property type="entry name" value="CAT_RNA-bd_dom"/>
</dbReference>
<feature type="domain" description="PRD" evidence="2">
    <location>
        <begin position="67"/>
        <end position="171"/>
    </location>
</feature>
<dbReference type="AlphaFoldDB" id="A0A9D1EHT3"/>
<dbReference type="InterPro" id="IPR050661">
    <property type="entry name" value="BglG_antiterminators"/>
</dbReference>
<organism evidence="3 4">
    <name type="scientific">Candidatus Egerieimonas intestinavium</name>
    <dbReference type="NCBI Taxonomy" id="2840777"/>
    <lineage>
        <taxon>Bacteria</taxon>
        <taxon>Bacillati</taxon>
        <taxon>Bacillota</taxon>
        <taxon>Clostridia</taxon>
        <taxon>Lachnospirales</taxon>
        <taxon>Lachnospiraceae</taxon>
        <taxon>Lachnospiraceae incertae sedis</taxon>
        <taxon>Candidatus Egerieimonas</taxon>
    </lineage>
</organism>
<dbReference type="PANTHER" id="PTHR30185">
    <property type="entry name" value="CRYPTIC BETA-GLUCOSIDE BGL OPERON ANTITERMINATOR"/>
    <property type="match status" value="1"/>
</dbReference>
<dbReference type="InterPro" id="IPR011608">
    <property type="entry name" value="PRD"/>
</dbReference>
<comment type="caution">
    <text evidence="3">The sequence shown here is derived from an EMBL/GenBank/DDBJ whole genome shotgun (WGS) entry which is preliminary data.</text>
</comment>
<feature type="domain" description="PRD" evidence="2">
    <location>
        <begin position="172"/>
        <end position="278"/>
    </location>
</feature>
<sequence length="281" mass="32051">MYRITKVLNHNTVLAVGEDGQSSWLILGKGVGFGKKVTERIELRETDTLYSLQESTERGRATELVKSISPECLEIADEILGRAEQTFGKIDRNILFPMADHLEYAIQRIRKQEQISNPLNDDIRVLFHAEYKVAQEIAPILLERMNIQIEADEIGYIALHIHSAIEDQRVSQAMQMAGAVRDCISLVEREIGRPIDLLSLSYNRLMNHVRYMVARALSGEKLKINMNDYIETKFPKAFQTATTVCDHISCSLKCPLDEMEIGYLAMHIERVASDELKEEEK</sequence>
<dbReference type="InterPro" id="IPR036650">
    <property type="entry name" value="CAT_RNA-bd_dom_sf"/>
</dbReference>
<dbReference type="InterPro" id="IPR036634">
    <property type="entry name" value="PRD_sf"/>
</dbReference>
<dbReference type="GO" id="GO:0006355">
    <property type="term" value="P:regulation of DNA-templated transcription"/>
    <property type="evidence" value="ECO:0007669"/>
    <property type="project" value="InterPro"/>
</dbReference>
<keyword evidence="1" id="KW-0677">Repeat</keyword>
<evidence type="ECO:0000256" key="1">
    <source>
        <dbReference type="ARBA" id="ARBA00022737"/>
    </source>
</evidence>
<reference evidence="3" key="2">
    <citation type="journal article" date="2021" name="PeerJ">
        <title>Extensive microbial diversity within the chicken gut microbiome revealed by metagenomics and culture.</title>
        <authorList>
            <person name="Gilroy R."/>
            <person name="Ravi A."/>
            <person name="Getino M."/>
            <person name="Pursley I."/>
            <person name="Horton D.L."/>
            <person name="Alikhan N.F."/>
            <person name="Baker D."/>
            <person name="Gharbi K."/>
            <person name="Hall N."/>
            <person name="Watson M."/>
            <person name="Adriaenssens E.M."/>
            <person name="Foster-Nyarko E."/>
            <person name="Jarju S."/>
            <person name="Secka A."/>
            <person name="Antonio M."/>
            <person name="Oren A."/>
            <person name="Chaudhuri R.R."/>
            <person name="La Ragione R."/>
            <person name="Hildebrand F."/>
            <person name="Pallen M.J."/>
        </authorList>
    </citation>
    <scope>NUCLEOTIDE SEQUENCE</scope>
    <source>
        <strain evidence="3">ChiSxjej1B13-7041</strain>
    </source>
</reference>
<dbReference type="PANTHER" id="PTHR30185:SF15">
    <property type="entry name" value="CRYPTIC BETA-GLUCOSIDE BGL OPERON ANTITERMINATOR"/>
    <property type="match status" value="1"/>
</dbReference>
<proteinExistence type="predicted"/>
<evidence type="ECO:0000259" key="2">
    <source>
        <dbReference type="PROSITE" id="PS51372"/>
    </source>
</evidence>
<dbReference type="SUPFAM" id="SSF63520">
    <property type="entry name" value="PTS-regulatory domain, PRD"/>
    <property type="match status" value="2"/>
</dbReference>
<dbReference type="SUPFAM" id="SSF50151">
    <property type="entry name" value="SacY-like RNA-binding domain"/>
    <property type="match status" value="1"/>
</dbReference>
<gene>
    <name evidence="3" type="ORF">IAB98_02365</name>
</gene>
<dbReference type="PROSITE" id="PS51372">
    <property type="entry name" value="PRD_2"/>
    <property type="match status" value="2"/>
</dbReference>
<dbReference type="Gene3D" id="1.10.1790.10">
    <property type="entry name" value="PRD domain"/>
    <property type="match status" value="2"/>
</dbReference>
<protein>
    <submittedName>
        <fullName evidence="3">PRD domain-containing protein</fullName>
    </submittedName>
</protein>
<evidence type="ECO:0000313" key="4">
    <source>
        <dbReference type="Proteomes" id="UP000886841"/>
    </source>
</evidence>
<dbReference type="Pfam" id="PF00874">
    <property type="entry name" value="PRD"/>
    <property type="match status" value="2"/>
</dbReference>